<dbReference type="Pfam" id="PF00480">
    <property type="entry name" value="ROK"/>
    <property type="match status" value="1"/>
</dbReference>
<dbReference type="PANTHER" id="PTHR18964:SF170">
    <property type="entry name" value="SUGAR KINASE"/>
    <property type="match status" value="1"/>
</dbReference>
<dbReference type="InterPro" id="IPR000600">
    <property type="entry name" value="ROK"/>
</dbReference>
<evidence type="ECO:0000313" key="3">
    <source>
        <dbReference type="Proteomes" id="UP001519349"/>
    </source>
</evidence>
<dbReference type="Proteomes" id="UP001519349">
    <property type="component" value="Unassembled WGS sequence"/>
</dbReference>
<dbReference type="Gene3D" id="3.30.420.40">
    <property type="match status" value="2"/>
</dbReference>
<dbReference type="PANTHER" id="PTHR18964">
    <property type="entry name" value="ROK (REPRESSOR, ORF, KINASE) FAMILY"/>
    <property type="match status" value="1"/>
</dbReference>
<dbReference type="EMBL" id="QFAY01000028">
    <property type="protein sequence ID" value="MBP2621943.1"/>
    <property type="molecule type" value="Genomic_DNA"/>
</dbReference>
<dbReference type="SUPFAM" id="SSF53067">
    <property type="entry name" value="Actin-like ATPase domain"/>
    <property type="match status" value="1"/>
</dbReference>
<proteinExistence type="inferred from homology"/>
<keyword evidence="3" id="KW-1185">Reference proteome</keyword>
<comment type="similarity">
    <text evidence="1">Belongs to the ROK (NagC/XylR) family.</text>
</comment>
<protein>
    <submittedName>
        <fullName evidence="2">ROK family protein</fullName>
    </submittedName>
</protein>
<reference evidence="2 3" key="1">
    <citation type="submission" date="2018-05" db="EMBL/GenBank/DDBJ databases">
        <title>Draft genome sequence of Streptococcus panodentis CCUG 70867T.</title>
        <authorList>
            <person name="Salva-Serra F."/>
            <person name="Mendez V."/>
            <person name="Jaen-Luchoro D."/>
            <person name="Gonzales-Siles L."/>
            <person name="Karlsson R."/>
            <person name="Engstrom-Jakobsson H."/>
            <person name="Busquets A."/>
            <person name="Gomila M."/>
            <person name="Pineiro-Iglesias B."/>
            <person name="Bennasar-Figueras A."/>
            <person name="Seeger M."/>
            <person name="Moore E."/>
        </authorList>
    </citation>
    <scope>NUCLEOTIDE SEQUENCE [LARGE SCALE GENOMIC DNA]</scope>
    <source>
        <strain evidence="2 3">CCUG 70867</strain>
    </source>
</reference>
<dbReference type="CDD" id="cd24152">
    <property type="entry name" value="ASKHA_NBD_ROK-like"/>
    <property type="match status" value="1"/>
</dbReference>
<organism evidence="2 3">
    <name type="scientific">Streptococcus panodentis</name>
    <dbReference type="NCBI Taxonomy" id="1581472"/>
    <lineage>
        <taxon>Bacteria</taxon>
        <taxon>Bacillati</taxon>
        <taxon>Bacillota</taxon>
        <taxon>Bacilli</taxon>
        <taxon>Lactobacillales</taxon>
        <taxon>Streptococcaceae</taxon>
        <taxon>Streptococcus</taxon>
    </lineage>
</organism>
<comment type="caution">
    <text evidence="2">The sequence shown here is derived from an EMBL/GenBank/DDBJ whole genome shotgun (WGS) entry which is preliminary data.</text>
</comment>
<evidence type="ECO:0000256" key="1">
    <source>
        <dbReference type="ARBA" id="ARBA00006479"/>
    </source>
</evidence>
<dbReference type="RefSeq" id="WP_209551948.1">
    <property type="nucleotide sequence ID" value="NZ_QFAY01000028.1"/>
</dbReference>
<accession>A0ABS5AZC3</accession>
<sequence>MVIATVDIGGTGVQFAAMSKEGKILEKREIATPACLEELLTWLDSCLSAGDYEGLAMSVPGAVDRRTGIIGGISAVPYIHGFSWYEKLAAYGLPVHLENDANCVGLSELLAHPELENAACAVIGTGIGGALIVNGRLHRGRHGLGGEFGYMLLSEPAESLGNWSLLASTGSLVRSVQASTGSSDWDGRKIYQAAAAGDEICQAAIGEMNRQLAKGLLNIQYLFDPDRISLGGSISQNPDFIKGVQEAVAAYVDRYEEYTLAPKIAACTYQAEANLYGALVNWLQEEEQWPHFQA</sequence>
<name>A0ABS5AZC3_9STRE</name>
<dbReference type="InterPro" id="IPR043129">
    <property type="entry name" value="ATPase_NBD"/>
</dbReference>
<gene>
    <name evidence="2" type="ORF">DHL47_11575</name>
</gene>
<evidence type="ECO:0000313" key="2">
    <source>
        <dbReference type="EMBL" id="MBP2621943.1"/>
    </source>
</evidence>